<gene>
    <name evidence="1" type="ORF">C1T31_08865</name>
</gene>
<dbReference type="AlphaFoldDB" id="A0A2K1DYJ6"/>
<evidence type="ECO:0000313" key="2">
    <source>
        <dbReference type="Proteomes" id="UP000236641"/>
    </source>
</evidence>
<dbReference type="EMBL" id="POWF01000004">
    <property type="protein sequence ID" value="PNQ73091.1"/>
    <property type="molecule type" value="Genomic_DNA"/>
</dbReference>
<evidence type="ECO:0000313" key="1">
    <source>
        <dbReference type="EMBL" id="PNQ73091.1"/>
    </source>
</evidence>
<name>A0A2K1DYJ6_9FLAO</name>
<comment type="caution">
    <text evidence="1">The sequence shown here is derived from an EMBL/GenBank/DDBJ whole genome shotgun (WGS) entry which is preliminary data.</text>
</comment>
<dbReference type="Proteomes" id="UP000236641">
    <property type="component" value="Unassembled WGS sequence"/>
</dbReference>
<accession>A0A2K1DYJ6</accession>
<proteinExistence type="predicted"/>
<sequence>MFIPMEVPITNEAKDLAQAYNSALALSDDQYFVFEMKIQDFLNRRNYMQETMNGRALLEALYEVRNQEIMEMQQFLNVNQLDAYVKLKQRLQPIRIDNRVITAL</sequence>
<protein>
    <submittedName>
        <fullName evidence="1">Uncharacterized protein</fullName>
    </submittedName>
</protein>
<reference evidence="1 2" key="1">
    <citation type="submission" date="2018-01" db="EMBL/GenBank/DDBJ databases">
        <title>The draft genome of Hanstruepera neustonica JCM19743.</title>
        <authorList>
            <person name="He R.-H."/>
            <person name="Du Z.-J."/>
        </authorList>
    </citation>
    <scope>NUCLEOTIDE SEQUENCE [LARGE SCALE GENOMIC DNA]</scope>
    <source>
        <strain evidence="1 2">JCM19743</strain>
    </source>
</reference>
<keyword evidence="2" id="KW-1185">Reference proteome</keyword>
<organism evidence="1 2">
    <name type="scientific">Hanstruepera neustonica</name>
    <dbReference type="NCBI Taxonomy" id="1445657"/>
    <lineage>
        <taxon>Bacteria</taxon>
        <taxon>Pseudomonadati</taxon>
        <taxon>Bacteroidota</taxon>
        <taxon>Flavobacteriia</taxon>
        <taxon>Flavobacteriales</taxon>
        <taxon>Flavobacteriaceae</taxon>
        <taxon>Hanstruepera</taxon>
    </lineage>
</organism>